<dbReference type="EMBL" id="JAPUUL010000709">
    <property type="protein sequence ID" value="KAJ8129617.1"/>
    <property type="molecule type" value="Genomic_DNA"/>
</dbReference>
<reference evidence="1" key="1">
    <citation type="submission" date="2022-12" db="EMBL/GenBank/DDBJ databases">
        <title>Genome Sequence of Lasiodiplodia mahajangana.</title>
        <authorList>
            <person name="Buettner E."/>
        </authorList>
    </citation>
    <scope>NUCLEOTIDE SEQUENCE</scope>
    <source>
        <strain evidence="1">VT137</strain>
    </source>
</reference>
<gene>
    <name evidence="1" type="ORF">O1611_g4014</name>
</gene>
<evidence type="ECO:0000313" key="2">
    <source>
        <dbReference type="Proteomes" id="UP001153332"/>
    </source>
</evidence>
<organism evidence="1 2">
    <name type="scientific">Lasiodiplodia mahajangana</name>
    <dbReference type="NCBI Taxonomy" id="1108764"/>
    <lineage>
        <taxon>Eukaryota</taxon>
        <taxon>Fungi</taxon>
        <taxon>Dikarya</taxon>
        <taxon>Ascomycota</taxon>
        <taxon>Pezizomycotina</taxon>
        <taxon>Dothideomycetes</taxon>
        <taxon>Dothideomycetes incertae sedis</taxon>
        <taxon>Botryosphaeriales</taxon>
        <taxon>Botryosphaeriaceae</taxon>
        <taxon>Lasiodiplodia</taxon>
    </lineage>
</organism>
<dbReference type="Proteomes" id="UP001153332">
    <property type="component" value="Unassembled WGS sequence"/>
</dbReference>
<protein>
    <submittedName>
        <fullName evidence="1">Uncharacterized protein</fullName>
    </submittedName>
</protein>
<keyword evidence="2" id="KW-1185">Reference proteome</keyword>
<accession>A0ACC2JQL6</accession>
<comment type="caution">
    <text evidence="1">The sequence shown here is derived from an EMBL/GenBank/DDBJ whole genome shotgun (WGS) entry which is preliminary data.</text>
</comment>
<sequence length="1583" mass="172135">MSTPSTTKNVVAELDKHEFEELMSALLELRNQLRNLQWFGEINRRGFVKITKKLDKKVPQTTATQNQYITTMVDPKPFAKDTTVVRLINETNKWLSILGDAKNFDDNTSDISSRSVRSLGRVTLKALPSIPQAVLDALDTAIRQDNADILEGSLLEHKFEASTAESQTMLLNLLQRSISFQSKACIAYITPQLQSLYEPDDLNGRNCIHRLVIYIGRVHSSSAAGDLEPNATSLQTHPHYNSHYVTPTQSSSSKSSSENSDPEASPVPGDYKKGVMLLSHILECVQLKQRSVLLTRDSQGRMPLHYAAQYGSVLLCEKLMQKMKEWEQFDVSSGIDAPEWQDNDGNTPLHLAVLGGHPLTTRSLLKGGQSPDQDGNPINSVFNSGSVLAMATRSNFIRIVEMLVEAGVDINWQDGTGETALHIAARFGHTQCAQVLIEGSSDQKANLELTEKSFAWNALHIAAVDGHLPVAKLLVEAGINVSTPDSFGWTAKEHATLRGHLGVSALLASYTTVPPASPKTNALEGSESSSTSASPPPEFSSLEDRKSDASTRVTDPVKSFGHRYLKDECLVMVSLGSMDMRKDVEPVKLDRVPLAEAHTNQLDTALSVVISAQGAHGEPTTIDLPVHDNISTEPILFYTSDASKVKMLFDIVPTYSGNEKNKIGRAVALLSSVRPTLGTSRMNLQGDICVPIMGSNLEVIGTVNFNFLVITPFTHPNMEINSQQTYWKKLAPTMVIGHRGLGKNFIANKSLQLGENTVSSFIAAANLGAQYVEFDVQLTKDHVPVIYHDFLVSETGIDAPVHTLTLEQFLHINDGTNGRTRAGSPERRQPDANGNRKGESGLKQRSLSVDFSNKSKDTSLDERMKYTLNYKKKGFKANTRDPGERGVQHRDEVSYAPGERAALHGHVRDRAELVLRHGAGQGVRAGRGAAYHLQQLQPGHLPVPQLQAAQASAGITSDSKPLLGNTFRRLVATNPLGICLFLSMATIMSSGSSPATSPPAVVLSHSPSANPNHPSLPPLITSTPSRRSTIPRPMSHLSKNRLSQYSTGSVPSRSRPTSHLFPIFHSSLSYTIVRDFAYPPANPMHYGPPPEPSRPPSGMITPASESRRLSDPPTSWEGKTSWEWTPDGGYGKSGELAPIHFGDGPPWSEDEDLHSPVVSSRHRKHKSTSATLGHGKARTSREGDGSSIMSGDHFTTETRYYVGTSGDGSERYYVSQGGEANGPGGEFVTYRPDQSRHSTAAYRPMDQQTQHYTENNSGYQSESDASSVASSPGFNVYDESRYSRDYQFTITSPDEEMHGKAVALFDFERENENELPLVEGQIIWVSYRHGQGWLVAEDPKTQESGLVPEEYVRLLREIEGGMTSLVAQVAPTEGSGTPNEAGTPTQAEHSGQTLPAAQSGHTPSSSTSNGYHQPIVSTFSTSSKDLDPYPQHLLGQHGQAPQVVHYHGQRGGSQANTPTVQNTFDTSLGRRGSSDVRRSDSISAKPQPLETLPDAKLAAPAVDPDVAKGKEQGQPPRLCATASGIDLLPVVGAGQIPRTAAVLYGLIAQTLQCKVYPIGYTAVWVSATQSLGMEEGEEMMDVS</sequence>
<name>A0ACC2JQL6_9PEZI</name>
<proteinExistence type="predicted"/>
<evidence type="ECO:0000313" key="1">
    <source>
        <dbReference type="EMBL" id="KAJ8129617.1"/>
    </source>
</evidence>